<accession>A0AA39NMW3</accession>
<keyword evidence="2" id="KW-1185">Reference proteome</keyword>
<dbReference type="Proteomes" id="UP001175227">
    <property type="component" value="Unassembled WGS sequence"/>
</dbReference>
<sequence>MANLLRTAKSGRDWGRSELRAYNIAVEYQGAATFFGNNPLPQPTVAAEVLHNVAAEDMVDEGNYTLLRYMDLAMNPVPAQESAVDDFTIELLRTLGYARRPRVTRSRLDIPFFICGEQHHARTDVCIVDSTEILLLIQEDKRHMEEKDPEPQLIAEAIAAFQANNDKRTRILAQDPIAHKILPGIIMTGTSPVFYKIPVTTELADSVSMGQYSPTRTVVHAHLPPVPRPARRLSEGMRPLDNRVTILACYEAFKQFVK</sequence>
<dbReference type="AlphaFoldDB" id="A0AA39NMW3"/>
<reference evidence="1" key="1">
    <citation type="submission" date="2023-06" db="EMBL/GenBank/DDBJ databases">
        <authorList>
            <consortium name="Lawrence Berkeley National Laboratory"/>
            <person name="Ahrendt S."/>
            <person name="Sahu N."/>
            <person name="Indic B."/>
            <person name="Wong-Bajracharya J."/>
            <person name="Merenyi Z."/>
            <person name="Ke H.-M."/>
            <person name="Monk M."/>
            <person name="Kocsube S."/>
            <person name="Drula E."/>
            <person name="Lipzen A."/>
            <person name="Balint B."/>
            <person name="Henrissat B."/>
            <person name="Andreopoulos B."/>
            <person name="Martin F.M."/>
            <person name="Harder C.B."/>
            <person name="Rigling D."/>
            <person name="Ford K.L."/>
            <person name="Foster G.D."/>
            <person name="Pangilinan J."/>
            <person name="Papanicolaou A."/>
            <person name="Barry K."/>
            <person name="LaButti K."/>
            <person name="Viragh M."/>
            <person name="Koriabine M."/>
            <person name="Yan M."/>
            <person name="Riley R."/>
            <person name="Champramary S."/>
            <person name="Plett K.L."/>
            <person name="Tsai I.J."/>
            <person name="Slot J."/>
            <person name="Sipos G."/>
            <person name="Plett J."/>
            <person name="Nagy L.G."/>
            <person name="Grigoriev I.V."/>
        </authorList>
    </citation>
    <scope>NUCLEOTIDE SEQUENCE</scope>
    <source>
        <strain evidence="1">ICMP 16352</strain>
    </source>
</reference>
<dbReference type="EMBL" id="JAUEPR010000070">
    <property type="protein sequence ID" value="KAK0468586.1"/>
    <property type="molecule type" value="Genomic_DNA"/>
</dbReference>
<name>A0AA39NMW3_9AGAR</name>
<comment type="caution">
    <text evidence="1">The sequence shown here is derived from an EMBL/GenBank/DDBJ whole genome shotgun (WGS) entry which is preliminary data.</text>
</comment>
<organism evidence="1 2">
    <name type="scientific">Armillaria novae-zelandiae</name>
    <dbReference type="NCBI Taxonomy" id="153914"/>
    <lineage>
        <taxon>Eukaryota</taxon>
        <taxon>Fungi</taxon>
        <taxon>Dikarya</taxon>
        <taxon>Basidiomycota</taxon>
        <taxon>Agaricomycotina</taxon>
        <taxon>Agaricomycetes</taxon>
        <taxon>Agaricomycetidae</taxon>
        <taxon>Agaricales</taxon>
        <taxon>Marasmiineae</taxon>
        <taxon>Physalacriaceae</taxon>
        <taxon>Armillaria</taxon>
    </lineage>
</organism>
<evidence type="ECO:0000313" key="1">
    <source>
        <dbReference type="EMBL" id="KAK0468586.1"/>
    </source>
</evidence>
<proteinExistence type="predicted"/>
<protein>
    <submittedName>
        <fullName evidence="1">Uncharacterized protein</fullName>
    </submittedName>
</protein>
<evidence type="ECO:0000313" key="2">
    <source>
        <dbReference type="Proteomes" id="UP001175227"/>
    </source>
</evidence>
<gene>
    <name evidence="1" type="ORF">IW261DRAFT_1372952</name>
</gene>